<comment type="similarity">
    <text evidence="2">Belongs to the YkuD family.</text>
</comment>
<comment type="pathway">
    <text evidence="1 7">Cell wall biogenesis; peptidoglycan biosynthesis.</text>
</comment>
<dbReference type="UniPathway" id="UPA00219"/>
<evidence type="ECO:0000256" key="2">
    <source>
        <dbReference type="ARBA" id="ARBA00005992"/>
    </source>
</evidence>
<dbReference type="InterPro" id="IPR005490">
    <property type="entry name" value="LD_TPept_cat_dom"/>
</dbReference>
<feature type="active site" description="Nucleophile" evidence="7">
    <location>
        <position position="168"/>
    </location>
</feature>
<evidence type="ECO:0000256" key="5">
    <source>
        <dbReference type="ARBA" id="ARBA00022984"/>
    </source>
</evidence>
<evidence type="ECO:0000256" key="3">
    <source>
        <dbReference type="ARBA" id="ARBA00022679"/>
    </source>
</evidence>
<keyword evidence="4 7" id="KW-0133">Cell shape</keyword>
<evidence type="ECO:0000256" key="7">
    <source>
        <dbReference type="PROSITE-ProRule" id="PRU01373"/>
    </source>
</evidence>
<keyword evidence="6 7" id="KW-0961">Cell wall biogenesis/degradation</keyword>
<comment type="caution">
    <text evidence="10">The sequence shown here is derived from an EMBL/GenBank/DDBJ whole genome shotgun (WGS) entry which is preliminary data.</text>
</comment>
<reference evidence="10 11" key="1">
    <citation type="submission" date="2018-01" db="EMBL/GenBank/DDBJ databases">
        <title>A novel member of the phylum Bacteroidetes isolated from glacier ice.</title>
        <authorList>
            <person name="Liu Q."/>
            <person name="Xin Y.-H."/>
        </authorList>
    </citation>
    <scope>NUCLEOTIDE SEQUENCE [LARGE SCALE GENOMIC DNA]</scope>
    <source>
        <strain evidence="10 11">RB1R16</strain>
    </source>
</reference>
<dbReference type="Proteomes" id="UP000239872">
    <property type="component" value="Unassembled WGS sequence"/>
</dbReference>
<sequence length="193" mass="21428">MTAKGKKRYLPMLVLIAFCICITTGAVFVYKYINTHQHNKITSDPLYNVALTADVDSLAVNKKARDMMVYNKGKLLKKYKISLGAQPVGAKHFEGDNKTPEGNYYISVKNAGSKYHKSLGISYPNESDRRLAKKNNRLTGGDVMIHGIPNGYKGKVPDYVGIDWTAGCISVTDSQIDELFAHVKMRTPITILP</sequence>
<gene>
    <name evidence="10" type="ORF">CJD36_015420</name>
</gene>
<evidence type="ECO:0000256" key="8">
    <source>
        <dbReference type="SAM" id="Phobius"/>
    </source>
</evidence>
<dbReference type="SUPFAM" id="SSF141523">
    <property type="entry name" value="L,D-transpeptidase catalytic domain-like"/>
    <property type="match status" value="1"/>
</dbReference>
<keyword evidence="8" id="KW-0472">Membrane</keyword>
<dbReference type="GO" id="GO:0008360">
    <property type="term" value="P:regulation of cell shape"/>
    <property type="evidence" value="ECO:0007669"/>
    <property type="project" value="UniProtKB-UniRule"/>
</dbReference>
<proteinExistence type="inferred from homology"/>
<keyword evidence="8" id="KW-1133">Transmembrane helix</keyword>
<feature type="active site" description="Proton donor/acceptor" evidence="7">
    <location>
        <position position="146"/>
    </location>
</feature>
<keyword evidence="11" id="KW-1185">Reference proteome</keyword>
<feature type="domain" description="L,D-TPase catalytic" evidence="9">
    <location>
        <begin position="56"/>
        <end position="192"/>
    </location>
</feature>
<dbReference type="AlphaFoldDB" id="A0A2S7SU17"/>
<dbReference type="PANTHER" id="PTHR36699:SF1">
    <property type="entry name" value="L,D-TRANSPEPTIDASE YAFK-RELATED"/>
    <property type="match status" value="1"/>
</dbReference>
<dbReference type="PANTHER" id="PTHR36699">
    <property type="entry name" value="LD-TRANSPEPTIDASE"/>
    <property type="match status" value="1"/>
</dbReference>
<evidence type="ECO:0000256" key="6">
    <source>
        <dbReference type="ARBA" id="ARBA00023316"/>
    </source>
</evidence>
<dbReference type="InterPro" id="IPR038063">
    <property type="entry name" value="Transpep_catalytic_dom"/>
</dbReference>
<evidence type="ECO:0000256" key="4">
    <source>
        <dbReference type="ARBA" id="ARBA00022960"/>
    </source>
</evidence>
<feature type="transmembrane region" description="Helical" evidence="8">
    <location>
        <begin position="12"/>
        <end position="33"/>
    </location>
</feature>
<protein>
    <recommendedName>
        <fullName evidence="9">L,D-TPase catalytic domain-containing protein</fullName>
    </recommendedName>
</protein>
<dbReference type="GO" id="GO:0071555">
    <property type="term" value="P:cell wall organization"/>
    <property type="evidence" value="ECO:0007669"/>
    <property type="project" value="UniProtKB-UniRule"/>
</dbReference>
<accession>A0A2S7SU17</accession>
<dbReference type="PROSITE" id="PS52029">
    <property type="entry name" value="LD_TPASE"/>
    <property type="match status" value="1"/>
</dbReference>
<evidence type="ECO:0000256" key="1">
    <source>
        <dbReference type="ARBA" id="ARBA00004752"/>
    </source>
</evidence>
<dbReference type="EMBL" id="PPSL01000004">
    <property type="protein sequence ID" value="PQJ10085.1"/>
    <property type="molecule type" value="Genomic_DNA"/>
</dbReference>
<evidence type="ECO:0000313" key="10">
    <source>
        <dbReference type="EMBL" id="PQJ10085.1"/>
    </source>
</evidence>
<dbReference type="GO" id="GO:0004180">
    <property type="term" value="F:carboxypeptidase activity"/>
    <property type="evidence" value="ECO:0007669"/>
    <property type="project" value="UniProtKB-ARBA"/>
</dbReference>
<name>A0A2S7SU17_9BACT</name>
<dbReference type="Gene3D" id="2.40.440.10">
    <property type="entry name" value="L,D-transpeptidase catalytic domain-like"/>
    <property type="match status" value="1"/>
</dbReference>
<dbReference type="GO" id="GO:0016740">
    <property type="term" value="F:transferase activity"/>
    <property type="evidence" value="ECO:0007669"/>
    <property type="project" value="UniProtKB-KW"/>
</dbReference>
<keyword evidence="3" id="KW-0808">Transferase</keyword>
<dbReference type="Pfam" id="PF03734">
    <property type="entry name" value="YkuD"/>
    <property type="match status" value="1"/>
</dbReference>
<evidence type="ECO:0000313" key="11">
    <source>
        <dbReference type="Proteomes" id="UP000239872"/>
    </source>
</evidence>
<keyword evidence="5 7" id="KW-0573">Peptidoglycan synthesis</keyword>
<dbReference type="CDD" id="cd16913">
    <property type="entry name" value="YkuD_like"/>
    <property type="match status" value="1"/>
</dbReference>
<evidence type="ECO:0000259" key="9">
    <source>
        <dbReference type="PROSITE" id="PS52029"/>
    </source>
</evidence>
<keyword evidence="8" id="KW-0812">Transmembrane</keyword>
<organism evidence="10 11">
    <name type="scientific">Flavipsychrobacter stenotrophus</name>
    <dbReference type="NCBI Taxonomy" id="2077091"/>
    <lineage>
        <taxon>Bacteria</taxon>
        <taxon>Pseudomonadati</taxon>
        <taxon>Bacteroidota</taxon>
        <taxon>Chitinophagia</taxon>
        <taxon>Chitinophagales</taxon>
        <taxon>Chitinophagaceae</taxon>
        <taxon>Flavipsychrobacter</taxon>
    </lineage>
</organism>
<dbReference type="GO" id="GO:0009252">
    <property type="term" value="P:peptidoglycan biosynthetic process"/>
    <property type="evidence" value="ECO:0007669"/>
    <property type="project" value="UniProtKB-UniPathway"/>
</dbReference>